<dbReference type="Gene3D" id="3.80.10.10">
    <property type="entry name" value="Ribonuclease Inhibitor"/>
    <property type="match status" value="1"/>
</dbReference>
<dbReference type="SUPFAM" id="SSF81383">
    <property type="entry name" value="F-box domain"/>
    <property type="match status" value="1"/>
</dbReference>
<feature type="region of interest" description="Disordered" evidence="2">
    <location>
        <begin position="458"/>
        <end position="522"/>
    </location>
</feature>
<proteinExistence type="predicted"/>
<evidence type="ECO:0000313" key="4">
    <source>
        <dbReference type="Proteomes" id="UP000075714"/>
    </source>
</evidence>
<dbReference type="SUPFAM" id="SSF52058">
    <property type="entry name" value="L domain-like"/>
    <property type="match status" value="1"/>
</dbReference>
<evidence type="ECO:0000313" key="3">
    <source>
        <dbReference type="EMBL" id="KXZ47697.1"/>
    </source>
</evidence>
<evidence type="ECO:0000256" key="2">
    <source>
        <dbReference type="SAM" id="MobiDB-lite"/>
    </source>
</evidence>
<dbReference type="GO" id="GO:0005930">
    <property type="term" value="C:axoneme"/>
    <property type="evidence" value="ECO:0007669"/>
    <property type="project" value="UniProtKB-SubCell"/>
</dbReference>
<name>A0A150GCX4_GONPE</name>
<protein>
    <submittedName>
        <fullName evidence="3">Uncharacterized protein</fullName>
    </submittedName>
</protein>
<gene>
    <name evidence="3" type="ORF">GPECTOR_33g579</name>
</gene>
<feature type="compositionally biased region" description="Low complexity" evidence="2">
    <location>
        <begin position="464"/>
        <end position="476"/>
    </location>
</feature>
<reference evidence="4" key="1">
    <citation type="journal article" date="2016" name="Nat. Commun.">
        <title>The Gonium pectorale genome demonstrates co-option of cell cycle regulation during the evolution of multicellularity.</title>
        <authorList>
            <person name="Hanschen E.R."/>
            <person name="Marriage T.N."/>
            <person name="Ferris P.J."/>
            <person name="Hamaji T."/>
            <person name="Toyoda A."/>
            <person name="Fujiyama A."/>
            <person name="Neme R."/>
            <person name="Noguchi H."/>
            <person name="Minakuchi Y."/>
            <person name="Suzuki M."/>
            <person name="Kawai-Toyooka H."/>
            <person name="Smith D.R."/>
            <person name="Sparks H."/>
            <person name="Anderson J."/>
            <person name="Bakaric R."/>
            <person name="Luria V."/>
            <person name="Karger A."/>
            <person name="Kirschner M.W."/>
            <person name="Durand P.M."/>
            <person name="Michod R.E."/>
            <person name="Nozaki H."/>
            <person name="Olson B.J."/>
        </authorList>
    </citation>
    <scope>NUCLEOTIDE SEQUENCE [LARGE SCALE GENOMIC DNA]</scope>
    <source>
        <strain evidence="4">NIES-2863</strain>
    </source>
</reference>
<dbReference type="EMBL" id="LSYV01000034">
    <property type="protein sequence ID" value="KXZ47697.1"/>
    <property type="molecule type" value="Genomic_DNA"/>
</dbReference>
<dbReference type="Proteomes" id="UP000075714">
    <property type="component" value="Unassembled WGS sequence"/>
</dbReference>
<dbReference type="InterPro" id="IPR036047">
    <property type="entry name" value="F-box-like_dom_sf"/>
</dbReference>
<evidence type="ECO:0000256" key="1">
    <source>
        <dbReference type="ARBA" id="ARBA00004430"/>
    </source>
</evidence>
<keyword evidence="4" id="KW-1185">Reference proteome</keyword>
<accession>A0A150GCX4</accession>
<feature type="compositionally biased region" description="Pro residues" evidence="2">
    <location>
        <begin position="624"/>
        <end position="640"/>
    </location>
</feature>
<dbReference type="InterPro" id="IPR032675">
    <property type="entry name" value="LRR_dom_sf"/>
</dbReference>
<comment type="caution">
    <text evidence="3">The sequence shown here is derived from an EMBL/GenBank/DDBJ whole genome shotgun (WGS) entry which is preliminary data.</text>
</comment>
<dbReference type="AlphaFoldDB" id="A0A150GCX4"/>
<dbReference type="STRING" id="33097.A0A150GCX4"/>
<dbReference type="OrthoDB" id="529432at2759"/>
<feature type="region of interest" description="Disordered" evidence="2">
    <location>
        <begin position="612"/>
        <end position="642"/>
    </location>
</feature>
<organism evidence="3 4">
    <name type="scientific">Gonium pectorale</name>
    <name type="common">Green alga</name>
    <dbReference type="NCBI Taxonomy" id="33097"/>
    <lineage>
        <taxon>Eukaryota</taxon>
        <taxon>Viridiplantae</taxon>
        <taxon>Chlorophyta</taxon>
        <taxon>core chlorophytes</taxon>
        <taxon>Chlorophyceae</taxon>
        <taxon>CS clade</taxon>
        <taxon>Chlamydomonadales</taxon>
        <taxon>Volvocaceae</taxon>
        <taxon>Gonium</taxon>
    </lineage>
</organism>
<comment type="subcellular location">
    <subcellularLocation>
        <location evidence="1">Cytoplasm</location>
        <location evidence="1">Cytoskeleton</location>
        <location evidence="1">Cilium axoneme</location>
    </subcellularLocation>
</comment>
<sequence>MPSSVRPRNPNQKATWNELPLEVLKIICQRLDSSSVLSARRVAASMREACSEAPVVLRFTVPMQSSPWALMQVQAWEKRMAGAANLLATGKMRASELQLRMEGADTWKPPGDEAMPMSQIRSTASQLLSMLSSLDKLGSQTASPITHLDMELPCTIDVLNEVASHLTAITSLRLDSLIPPPHNHVQVLSEIGAFRLDNLRKLDLRVSAWDHLQHLADLTRLTELNVRYSMWNIPELSPLTMLQDLQTFGLEAEDDRARFQLDFLGPLVRGVPRLRNVSASIILSRTAASDSGAASCDFLAGCGLTSFSLDVRVPQDAARTVHAHFRNLHYAPRGCKIQLTIRADALMKETSYESAATRIGTIIAPRVGMAIPPQPEPLQRWGSLALSELGAHPADALTLLHLRGYRCRLRSLPDLSAARLTRLQISEARLGSSELASLAACTSLEHLFLRFAYQPPEPSPVPPATTSAARPPASGTGAVGATPCNGNQTGGEDGAAARRRRSKRSSSGAGPATDGPHTMMTRSRRSMFALSRRSSAAATPQPPPDCASVPAAYILQPLLQLHRLRSFELIEERDTPLPGAAAASAAAARALASNTGRTLNFSLPNAPAVSGSASSCNPAAAGPSVPPVPPPAPPPPPPKLPMSRSGLGHFLRELSRLPKMKALNVSLLAEEDELPDCPCQPCCFAAGPGVGPGHEPPAPLRDESLAELLGPMACYKVALGSVESKGSSWYRPSSWPSLEG</sequence>